<protein>
    <recommendedName>
        <fullName evidence="3">AMP-dependent synthetase/ligase domain-containing protein</fullName>
    </recommendedName>
</protein>
<evidence type="ECO:0000259" key="3">
    <source>
        <dbReference type="Pfam" id="PF00501"/>
    </source>
</evidence>
<comment type="similarity">
    <text evidence="1">Belongs to the ATP-dependent AMP-binding enzyme family.</text>
</comment>
<reference evidence="4 5" key="1">
    <citation type="submission" date="2023-01" db="EMBL/GenBank/DDBJ databases">
        <title>Analysis of 21 Apiospora genomes using comparative genomics revels a genus with tremendous synthesis potential of carbohydrate active enzymes and secondary metabolites.</title>
        <authorList>
            <person name="Sorensen T."/>
        </authorList>
    </citation>
    <scope>NUCLEOTIDE SEQUENCE [LARGE SCALE GENOMIC DNA]</scope>
    <source>
        <strain evidence="4 5">CBS 24483</strain>
    </source>
</reference>
<proteinExistence type="inferred from homology"/>
<organism evidence="4 5">
    <name type="scientific">Apiospora aurea</name>
    <dbReference type="NCBI Taxonomy" id="335848"/>
    <lineage>
        <taxon>Eukaryota</taxon>
        <taxon>Fungi</taxon>
        <taxon>Dikarya</taxon>
        <taxon>Ascomycota</taxon>
        <taxon>Pezizomycotina</taxon>
        <taxon>Sordariomycetes</taxon>
        <taxon>Xylariomycetidae</taxon>
        <taxon>Amphisphaeriales</taxon>
        <taxon>Apiosporaceae</taxon>
        <taxon>Apiospora</taxon>
    </lineage>
</organism>
<evidence type="ECO:0000256" key="1">
    <source>
        <dbReference type="ARBA" id="ARBA00006432"/>
    </source>
</evidence>
<dbReference type="RefSeq" id="XP_066700082.1">
    <property type="nucleotide sequence ID" value="XM_066843970.1"/>
</dbReference>
<accession>A0ABR1QEV4</accession>
<dbReference type="GeneID" id="92077032"/>
<keyword evidence="2" id="KW-0436">Ligase</keyword>
<dbReference type="Gene3D" id="3.40.50.980">
    <property type="match status" value="1"/>
</dbReference>
<evidence type="ECO:0000313" key="4">
    <source>
        <dbReference type="EMBL" id="KAK7952020.1"/>
    </source>
</evidence>
<dbReference type="PANTHER" id="PTHR24096">
    <property type="entry name" value="LONG-CHAIN-FATTY-ACID--COA LIGASE"/>
    <property type="match status" value="1"/>
</dbReference>
<dbReference type="InterPro" id="IPR000873">
    <property type="entry name" value="AMP-dep_synth/lig_dom"/>
</dbReference>
<feature type="domain" description="AMP-dependent synthetase/ligase" evidence="3">
    <location>
        <begin position="58"/>
        <end position="182"/>
    </location>
</feature>
<comment type="caution">
    <text evidence="4">The sequence shown here is derived from an EMBL/GenBank/DDBJ whole genome shotgun (WGS) entry which is preliminary data.</text>
</comment>
<evidence type="ECO:0000256" key="2">
    <source>
        <dbReference type="ARBA" id="ARBA00022598"/>
    </source>
</evidence>
<dbReference type="EMBL" id="JAQQWE010000005">
    <property type="protein sequence ID" value="KAK7952020.1"/>
    <property type="molecule type" value="Genomic_DNA"/>
</dbReference>
<dbReference type="SUPFAM" id="SSF56801">
    <property type="entry name" value="Acetyl-CoA synthetase-like"/>
    <property type="match status" value="1"/>
</dbReference>
<dbReference type="Proteomes" id="UP001391051">
    <property type="component" value="Unassembled WGS sequence"/>
</dbReference>
<sequence>MVLESPYPPLHIPDASIWDLLFDDSGDAKQQTAQPESERPKWVHRHFPRGWWLNESRNQVVPDKALLLSNEDGTQTYTASEARAAALRFARALETTLSFGSGDTLAVISASTVHMAPVVWGALYLGGVVSPMNPGYGTEELQHQLQDPGTSVVVTQESLLPAVMRAATKSGIAHGRVIVLPSAKRSSVSPLPSLLPCARGSTLHFSDIVAEAKGRAKKATTFPARIMPS</sequence>
<gene>
    <name evidence="4" type="ORF">PG986_007748</name>
</gene>
<keyword evidence="5" id="KW-1185">Reference proteome</keyword>
<dbReference type="PANTHER" id="PTHR24096:SF149">
    <property type="entry name" value="AMP-BINDING DOMAIN-CONTAINING PROTEIN-RELATED"/>
    <property type="match status" value="1"/>
</dbReference>
<dbReference type="Pfam" id="PF00501">
    <property type="entry name" value="AMP-binding"/>
    <property type="match status" value="1"/>
</dbReference>
<name>A0ABR1QEV4_9PEZI</name>
<evidence type="ECO:0000313" key="5">
    <source>
        <dbReference type="Proteomes" id="UP001391051"/>
    </source>
</evidence>